<name>A0A1D1VPZ9_RAMVA</name>
<evidence type="ECO:0000256" key="1">
    <source>
        <dbReference type="SAM" id="MobiDB-lite"/>
    </source>
</evidence>
<sequence>MPRGRQKGKEGSYSKTVVTTPPLPDGNIFLGTQTPNTRAALCLSFLLAAHFISIPMFIILCYLAGYRLASGLD</sequence>
<feature type="region of interest" description="Disordered" evidence="1">
    <location>
        <begin position="1"/>
        <end position="20"/>
    </location>
</feature>
<protein>
    <submittedName>
        <fullName evidence="3">Uncharacterized protein</fullName>
    </submittedName>
</protein>
<keyword evidence="2" id="KW-0812">Transmembrane</keyword>
<dbReference type="Proteomes" id="UP000186922">
    <property type="component" value="Unassembled WGS sequence"/>
</dbReference>
<feature type="transmembrane region" description="Helical" evidence="2">
    <location>
        <begin position="39"/>
        <end position="65"/>
    </location>
</feature>
<evidence type="ECO:0000256" key="2">
    <source>
        <dbReference type="SAM" id="Phobius"/>
    </source>
</evidence>
<dbReference type="EMBL" id="BDGG01000006">
    <property type="protein sequence ID" value="GAV01014.1"/>
    <property type="molecule type" value="Genomic_DNA"/>
</dbReference>
<reference evidence="3 4" key="1">
    <citation type="journal article" date="2016" name="Nat. Commun.">
        <title>Extremotolerant tardigrade genome and improved radiotolerance of human cultured cells by tardigrade-unique protein.</title>
        <authorList>
            <person name="Hashimoto T."/>
            <person name="Horikawa D.D."/>
            <person name="Saito Y."/>
            <person name="Kuwahara H."/>
            <person name="Kozuka-Hata H."/>
            <person name="Shin-I T."/>
            <person name="Minakuchi Y."/>
            <person name="Ohishi K."/>
            <person name="Motoyama A."/>
            <person name="Aizu T."/>
            <person name="Enomoto A."/>
            <person name="Kondo K."/>
            <person name="Tanaka S."/>
            <person name="Hara Y."/>
            <person name="Koshikawa S."/>
            <person name="Sagara H."/>
            <person name="Miura T."/>
            <person name="Yokobori S."/>
            <person name="Miyagawa K."/>
            <person name="Suzuki Y."/>
            <person name="Kubo T."/>
            <person name="Oyama M."/>
            <person name="Kohara Y."/>
            <person name="Fujiyama A."/>
            <person name="Arakawa K."/>
            <person name="Katayama T."/>
            <person name="Toyoda A."/>
            <person name="Kunieda T."/>
        </authorList>
    </citation>
    <scope>NUCLEOTIDE SEQUENCE [LARGE SCALE GENOMIC DNA]</scope>
    <source>
        <strain evidence="3 4">YOKOZUNA-1</strain>
    </source>
</reference>
<organism evidence="3 4">
    <name type="scientific">Ramazzottius varieornatus</name>
    <name type="common">Water bear</name>
    <name type="synonym">Tardigrade</name>
    <dbReference type="NCBI Taxonomy" id="947166"/>
    <lineage>
        <taxon>Eukaryota</taxon>
        <taxon>Metazoa</taxon>
        <taxon>Ecdysozoa</taxon>
        <taxon>Tardigrada</taxon>
        <taxon>Eutardigrada</taxon>
        <taxon>Parachela</taxon>
        <taxon>Hypsibioidea</taxon>
        <taxon>Ramazzottiidae</taxon>
        <taxon>Ramazzottius</taxon>
    </lineage>
</organism>
<keyword evidence="4" id="KW-1185">Reference proteome</keyword>
<evidence type="ECO:0000313" key="3">
    <source>
        <dbReference type="EMBL" id="GAV01014.1"/>
    </source>
</evidence>
<dbReference type="AlphaFoldDB" id="A0A1D1VPZ9"/>
<proteinExistence type="predicted"/>
<keyword evidence="2" id="KW-0472">Membrane</keyword>
<evidence type="ECO:0000313" key="4">
    <source>
        <dbReference type="Proteomes" id="UP000186922"/>
    </source>
</evidence>
<gene>
    <name evidence="3" type="primary">RvY_11792-1</name>
    <name evidence="3" type="synonym">RvY_11792.1</name>
    <name evidence="3" type="ORF">RvY_11792</name>
</gene>
<keyword evidence="2" id="KW-1133">Transmembrane helix</keyword>
<comment type="caution">
    <text evidence="3">The sequence shown here is derived from an EMBL/GenBank/DDBJ whole genome shotgun (WGS) entry which is preliminary data.</text>
</comment>
<accession>A0A1D1VPZ9</accession>